<dbReference type="SUPFAM" id="SSF52047">
    <property type="entry name" value="RNI-like"/>
    <property type="match status" value="1"/>
</dbReference>
<dbReference type="Pfam" id="PF00560">
    <property type="entry name" value="LRR_1"/>
    <property type="match status" value="1"/>
</dbReference>
<reference evidence="7" key="2">
    <citation type="submission" date="2025-08" db="UniProtKB">
        <authorList>
            <consortium name="Ensembl"/>
        </authorList>
    </citation>
    <scope>IDENTIFICATION</scope>
</reference>
<gene>
    <name evidence="7" type="primary">LOC101063549</name>
</gene>
<dbReference type="Pfam" id="PF13765">
    <property type="entry name" value="PRY"/>
    <property type="match status" value="1"/>
</dbReference>
<evidence type="ECO:0000259" key="6">
    <source>
        <dbReference type="PROSITE" id="PS50837"/>
    </source>
</evidence>
<dbReference type="InParanoid" id="H2RXX3"/>
<evidence type="ECO:0000256" key="4">
    <source>
        <dbReference type="ARBA" id="ARBA00022840"/>
    </source>
</evidence>
<protein>
    <recommendedName>
        <fullName evidence="9">B30.2/SPRY domain-containing protein</fullName>
    </recommendedName>
</protein>
<organism evidence="7 8">
    <name type="scientific">Takifugu rubripes</name>
    <name type="common">Japanese pufferfish</name>
    <name type="synonym">Fugu rubripes</name>
    <dbReference type="NCBI Taxonomy" id="31033"/>
    <lineage>
        <taxon>Eukaryota</taxon>
        <taxon>Metazoa</taxon>
        <taxon>Chordata</taxon>
        <taxon>Craniata</taxon>
        <taxon>Vertebrata</taxon>
        <taxon>Euteleostomi</taxon>
        <taxon>Actinopterygii</taxon>
        <taxon>Neopterygii</taxon>
        <taxon>Teleostei</taxon>
        <taxon>Neoteleostei</taxon>
        <taxon>Acanthomorphata</taxon>
        <taxon>Eupercaria</taxon>
        <taxon>Tetraodontiformes</taxon>
        <taxon>Tetradontoidea</taxon>
        <taxon>Tetraodontidae</taxon>
        <taxon>Takifugu</taxon>
    </lineage>
</organism>
<dbReference type="InterPro" id="IPR001611">
    <property type="entry name" value="Leu-rich_rpt"/>
</dbReference>
<dbReference type="Proteomes" id="UP000005226">
    <property type="component" value="Chromosome 6"/>
</dbReference>
<dbReference type="SMART" id="SM01288">
    <property type="entry name" value="FISNA"/>
    <property type="match status" value="1"/>
</dbReference>
<dbReference type="InterPro" id="IPR003879">
    <property type="entry name" value="Butyrophylin_SPRY"/>
</dbReference>
<evidence type="ECO:0000256" key="3">
    <source>
        <dbReference type="ARBA" id="ARBA00022741"/>
    </source>
</evidence>
<sequence>MLINFPFFKFFTEVLGAVCQNNLKFRLKGKFRWVSEGLTKAGSPTLLNQIYTELLITEGGSGGVNNEHEVRYIEQAARKAKTQEITVGREDIFKPLPGRDKSIRTVMTTGVAGIGKTVLTQKFTLDWAENKTNQETQFIFPFTFRELNYLKGKTYSLVGLVHDFFPETKQAGLCRFDHFRVVFIFDGLDECRLPLDFRSNKTVTDPTESASVDVLLTNLIKGTLLPSARLWITTRPAAAALVPADCIDRATEVRGFTDLQKEEYFRKRLGDRQHASTIVSHVKMSRSLHIMCHIPVFCWITATVLEDVLNSAEGAQLPKTLTEIYIHFLVIQLKLKNVKYDSRGEMDSHWCPQSRDLVKCLGKLAFEQLQKGNVIFYESDLTECGIDVTAATVYSGMFTQIFKEEKSLYQTKVFCFIRLSVQEFLAALYVHLRFVEHNVNLLSKQKIKLKWPKQDLNSLHRSVGQSDAAAWSADKKKSASRAILKTRTYLKKKIDPNLSPERNINLLHCLNELKDSSLLEEVQQYLRAGSPDTVDLSPAQWSALVFILLSSEEDLDTFDLKKYSDSEEGVTILTARNLSMSNCKLLGSVLSSESSALRELDLSNNNLQQPKMKLLAAGLESPCCNLQSLRLSSCVITEDSCACLALALQTNPSHLKELDLSYNPLGDGGVMVLSAALKDPHCMLHKLRLSGCNLSEGSCRDLALVLSPETSSITDLDLSDNNIQDSGLMLLSDGLNSPHCQVEVVRLSGCDLSPKSCEVLASALNFRALSLRELELNNNNLGDSGVELLSAALKAPQGSLQTLRLEPGGARYLRAGLTKYACELVLDTNTINRNLKLSDHNRNVTFVAEGQPYIEHPDRFDNWSQLMCENGLTGRCYWEVDWRGDVDISVSYRGICRKGNNADCVFGVNSCSWSLFCSEIKGFSVCHERNRTLIPHSSPASNRVTVYLDFAAGSLSFYTVASGTMNHLHTFNTTFTEALFPGFGLWSDKSGSTVSLCSLKKAELGGSSDAQR</sequence>
<keyword evidence="3" id="KW-0547">Nucleotide-binding</keyword>
<dbReference type="Gene3D" id="2.60.120.920">
    <property type="match status" value="1"/>
</dbReference>
<reference evidence="7 8" key="1">
    <citation type="journal article" date="2011" name="Genome Biol. Evol.">
        <title>Integration of the genetic map and genome assembly of fugu facilitates insights into distinct features of genome evolution in teleosts and mammals.</title>
        <authorList>
            <person name="Kai W."/>
            <person name="Kikuchi K."/>
            <person name="Tohari S."/>
            <person name="Chew A.K."/>
            <person name="Tay A."/>
            <person name="Fujiwara A."/>
            <person name="Hosoya S."/>
            <person name="Suetake H."/>
            <person name="Naruse K."/>
            <person name="Brenner S."/>
            <person name="Suzuki Y."/>
            <person name="Venkatesh B."/>
        </authorList>
    </citation>
    <scope>NUCLEOTIDE SEQUENCE [LARGE SCALE GENOMIC DNA]</scope>
</reference>
<evidence type="ECO:0000313" key="8">
    <source>
        <dbReference type="Proteomes" id="UP000005226"/>
    </source>
</evidence>
<dbReference type="Gene3D" id="3.40.50.300">
    <property type="entry name" value="P-loop containing nucleotide triphosphate hydrolases"/>
    <property type="match status" value="1"/>
</dbReference>
<dbReference type="SMART" id="SM00449">
    <property type="entry name" value="SPRY"/>
    <property type="match status" value="1"/>
</dbReference>
<dbReference type="HOGENOM" id="CLU_002274_3_0_1"/>
<proteinExistence type="predicted"/>
<dbReference type="FunFam" id="3.40.50.300:FF:001524">
    <property type="entry name" value="Si:dkey-126g1.7"/>
    <property type="match status" value="1"/>
</dbReference>
<dbReference type="InterPro" id="IPR007111">
    <property type="entry name" value="NACHT_NTPase"/>
</dbReference>
<dbReference type="Gene3D" id="3.80.10.10">
    <property type="entry name" value="Ribonuclease Inhibitor"/>
    <property type="match status" value="2"/>
</dbReference>
<evidence type="ECO:0000259" key="5">
    <source>
        <dbReference type="PROSITE" id="PS50188"/>
    </source>
</evidence>
<name>H2RXX3_TAKRU</name>
<dbReference type="PROSITE" id="PS50837">
    <property type="entry name" value="NACHT"/>
    <property type="match status" value="1"/>
</dbReference>
<evidence type="ECO:0000256" key="2">
    <source>
        <dbReference type="ARBA" id="ARBA00022737"/>
    </source>
</evidence>
<dbReference type="InterPro" id="IPR029495">
    <property type="entry name" value="NACHT-assoc"/>
</dbReference>
<dbReference type="InterPro" id="IPR006574">
    <property type="entry name" value="PRY"/>
</dbReference>
<dbReference type="GeneTree" id="ENSGT01150000286904"/>
<keyword evidence="1" id="KW-0433">Leucine-rich repeat</keyword>
<dbReference type="InterPro" id="IPR051261">
    <property type="entry name" value="NLR"/>
</dbReference>
<dbReference type="Pfam" id="PF17779">
    <property type="entry name" value="WHD_NOD2"/>
    <property type="match status" value="1"/>
</dbReference>
<feature type="domain" description="B30.2/SPRY" evidence="5">
    <location>
        <begin position="804"/>
        <end position="1001"/>
    </location>
</feature>
<dbReference type="CDD" id="cd16040">
    <property type="entry name" value="SPRY_PRY_SNTX"/>
    <property type="match status" value="1"/>
</dbReference>
<dbReference type="PRINTS" id="PR01407">
    <property type="entry name" value="BUTYPHLNCDUF"/>
</dbReference>
<dbReference type="InterPro" id="IPR001870">
    <property type="entry name" value="B30.2/SPRY"/>
</dbReference>
<keyword evidence="2" id="KW-0677">Repeat</keyword>
<dbReference type="InterPro" id="IPR041075">
    <property type="entry name" value="NOD1/2_WH"/>
</dbReference>
<dbReference type="InterPro" id="IPR003877">
    <property type="entry name" value="SPRY_dom"/>
</dbReference>
<dbReference type="Ensembl" id="ENSTRUT00000005023.3">
    <property type="protein sequence ID" value="ENSTRUP00000004993.3"/>
    <property type="gene ID" value="ENSTRUG00000002174.3"/>
</dbReference>
<accession>H2RXX3</accession>
<dbReference type="SMART" id="SM00589">
    <property type="entry name" value="PRY"/>
    <property type="match status" value="1"/>
</dbReference>
<keyword evidence="8" id="KW-1185">Reference proteome</keyword>
<dbReference type="InterPro" id="IPR043136">
    <property type="entry name" value="B30.2/SPRY_sf"/>
</dbReference>
<evidence type="ECO:0000313" key="7">
    <source>
        <dbReference type="Ensembl" id="ENSTRUP00000004993.3"/>
    </source>
</evidence>
<evidence type="ECO:0000256" key="1">
    <source>
        <dbReference type="ARBA" id="ARBA00022614"/>
    </source>
</evidence>
<dbReference type="SUPFAM" id="SSF49899">
    <property type="entry name" value="Concanavalin A-like lectins/glucanases"/>
    <property type="match status" value="1"/>
</dbReference>
<dbReference type="Pfam" id="PF00622">
    <property type="entry name" value="SPRY"/>
    <property type="match status" value="1"/>
</dbReference>
<dbReference type="InterPro" id="IPR032675">
    <property type="entry name" value="LRR_dom_sf"/>
</dbReference>
<dbReference type="Pfam" id="PF13516">
    <property type="entry name" value="LRR_6"/>
    <property type="match status" value="4"/>
</dbReference>
<dbReference type="SMART" id="SM00368">
    <property type="entry name" value="LRR_RI"/>
    <property type="match status" value="7"/>
</dbReference>
<dbReference type="GO" id="GO:0005524">
    <property type="term" value="F:ATP binding"/>
    <property type="evidence" value="ECO:0007669"/>
    <property type="project" value="UniProtKB-KW"/>
</dbReference>
<dbReference type="AlphaFoldDB" id="H2RXX3"/>
<dbReference type="InterPro" id="IPR013320">
    <property type="entry name" value="ConA-like_dom_sf"/>
</dbReference>
<dbReference type="PANTHER" id="PTHR24106">
    <property type="entry name" value="NACHT, LRR AND CARD DOMAINS-CONTAINING"/>
    <property type="match status" value="1"/>
</dbReference>
<feature type="domain" description="NACHT" evidence="6">
    <location>
        <begin position="104"/>
        <end position="238"/>
    </location>
</feature>
<evidence type="ECO:0008006" key="9">
    <source>
        <dbReference type="Google" id="ProtNLM"/>
    </source>
</evidence>
<dbReference type="InterPro" id="IPR027417">
    <property type="entry name" value="P-loop_NTPase"/>
</dbReference>
<dbReference type="Pfam" id="PF05729">
    <property type="entry name" value="NACHT"/>
    <property type="match status" value="1"/>
</dbReference>
<keyword evidence="4" id="KW-0067">ATP-binding</keyword>
<dbReference type="PROSITE" id="PS50188">
    <property type="entry name" value="B302_SPRY"/>
    <property type="match status" value="1"/>
</dbReference>
<reference evidence="7" key="3">
    <citation type="submission" date="2025-09" db="UniProtKB">
        <authorList>
            <consortium name="Ensembl"/>
        </authorList>
    </citation>
    <scope>IDENTIFICATION</scope>
</reference>
<dbReference type="Pfam" id="PF14484">
    <property type="entry name" value="FISNA"/>
    <property type="match status" value="1"/>
</dbReference>